<gene>
    <name evidence="1" type="ORF">BpHYR1_029031</name>
</gene>
<dbReference type="Proteomes" id="UP000276133">
    <property type="component" value="Unassembled WGS sequence"/>
</dbReference>
<dbReference type="AlphaFoldDB" id="A0A3M7SWV3"/>
<sequence>MLHLLSDQYFNGLAYEVEKSDFLILVSKPNKNIISDYLFLGDLDRDTSSRPLRPFFQYPSFEHFIAGNDHFVLV</sequence>
<evidence type="ECO:0000313" key="2">
    <source>
        <dbReference type="Proteomes" id="UP000276133"/>
    </source>
</evidence>
<keyword evidence="2" id="KW-1185">Reference proteome</keyword>
<comment type="caution">
    <text evidence="1">The sequence shown here is derived from an EMBL/GenBank/DDBJ whole genome shotgun (WGS) entry which is preliminary data.</text>
</comment>
<accession>A0A3M7SWV3</accession>
<proteinExistence type="predicted"/>
<dbReference type="EMBL" id="REGN01000684">
    <property type="protein sequence ID" value="RNA40060.1"/>
    <property type="molecule type" value="Genomic_DNA"/>
</dbReference>
<evidence type="ECO:0000313" key="1">
    <source>
        <dbReference type="EMBL" id="RNA40060.1"/>
    </source>
</evidence>
<reference evidence="1 2" key="1">
    <citation type="journal article" date="2018" name="Sci. Rep.">
        <title>Genomic signatures of local adaptation to the degree of environmental predictability in rotifers.</title>
        <authorList>
            <person name="Franch-Gras L."/>
            <person name="Hahn C."/>
            <person name="Garcia-Roger E.M."/>
            <person name="Carmona M.J."/>
            <person name="Serra M."/>
            <person name="Gomez A."/>
        </authorList>
    </citation>
    <scope>NUCLEOTIDE SEQUENCE [LARGE SCALE GENOMIC DNA]</scope>
    <source>
        <strain evidence="1">HYR1</strain>
    </source>
</reference>
<protein>
    <submittedName>
        <fullName evidence="1">Uncharacterized protein</fullName>
    </submittedName>
</protein>
<name>A0A3M7SWV3_BRAPC</name>
<organism evidence="1 2">
    <name type="scientific">Brachionus plicatilis</name>
    <name type="common">Marine rotifer</name>
    <name type="synonym">Brachionus muelleri</name>
    <dbReference type="NCBI Taxonomy" id="10195"/>
    <lineage>
        <taxon>Eukaryota</taxon>
        <taxon>Metazoa</taxon>
        <taxon>Spiralia</taxon>
        <taxon>Gnathifera</taxon>
        <taxon>Rotifera</taxon>
        <taxon>Eurotatoria</taxon>
        <taxon>Monogononta</taxon>
        <taxon>Pseudotrocha</taxon>
        <taxon>Ploima</taxon>
        <taxon>Brachionidae</taxon>
        <taxon>Brachionus</taxon>
    </lineage>
</organism>